<dbReference type="eggNOG" id="ENOG5031ECY">
    <property type="taxonomic scope" value="Bacteria"/>
</dbReference>
<gene>
    <name evidence="1" type="ORF">S58_52830</name>
</gene>
<dbReference type="EMBL" id="AP012603">
    <property type="protein sequence ID" value="BAM91262.1"/>
    <property type="molecule type" value="Genomic_DNA"/>
</dbReference>
<organism evidence="1 2">
    <name type="scientific">Bradyrhizobium oligotrophicum S58</name>
    <dbReference type="NCBI Taxonomy" id="1245469"/>
    <lineage>
        <taxon>Bacteria</taxon>
        <taxon>Pseudomonadati</taxon>
        <taxon>Pseudomonadota</taxon>
        <taxon>Alphaproteobacteria</taxon>
        <taxon>Hyphomicrobiales</taxon>
        <taxon>Nitrobacteraceae</taxon>
        <taxon>Bradyrhizobium</taxon>
    </lineage>
</organism>
<proteinExistence type="predicted"/>
<evidence type="ECO:0000313" key="2">
    <source>
        <dbReference type="Proteomes" id="UP000011841"/>
    </source>
</evidence>
<accession>M4ZBZ5</accession>
<dbReference type="Proteomes" id="UP000011841">
    <property type="component" value="Chromosome"/>
</dbReference>
<protein>
    <submittedName>
        <fullName evidence="1">Uncharacterized protein</fullName>
    </submittedName>
</protein>
<keyword evidence="2" id="KW-1185">Reference proteome</keyword>
<dbReference type="KEGG" id="aol:S58_52830"/>
<dbReference type="HOGENOM" id="CLU_2932221_0_0_5"/>
<dbReference type="PATRIC" id="fig|1245469.3.peg.5411"/>
<sequence length="60" mass="6582">MAARARSMSFGCADERALADGQVAWSWPPDAEVKFALVLMHHADDGGQQARRTEEIAKQP</sequence>
<reference evidence="1 2" key="1">
    <citation type="journal article" date="2013" name="Appl. Environ. Microbiol.">
        <title>Genome analysis suggests that the soil oligotrophic bacterium Agromonas oligotrophica (Bradyrhizobium oligotrophicum) is a nitrogen-fixing symbiont of Aeschynomene indica.</title>
        <authorList>
            <person name="Okubo T."/>
            <person name="Fukushima S."/>
            <person name="Itakura M."/>
            <person name="Oshima K."/>
            <person name="Longtonglang A."/>
            <person name="Teaumroong N."/>
            <person name="Mitsui H."/>
            <person name="Hattori M."/>
            <person name="Hattori R."/>
            <person name="Hattori T."/>
            <person name="Minamisawa K."/>
        </authorList>
    </citation>
    <scope>NUCLEOTIDE SEQUENCE [LARGE SCALE GENOMIC DNA]</scope>
    <source>
        <strain evidence="1 2">S58</strain>
    </source>
</reference>
<evidence type="ECO:0000313" key="1">
    <source>
        <dbReference type="EMBL" id="BAM91262.1"/>
    </source>
</evidence>
<name>M4ZBZ5_9BRAD</name>
<dbReference type="AlphaFoldDB" id="M4ZBZ5"/>